<protein>
    <submittedName>
        <fullName evidence="2">Uncharacterized protein</fullName>
    </submittedName>
</protein>
<sequence>MDNTITNDEVTATSWFTQYCQLIIATMIRQRRQGGSKRNADNNGDDEHYDAFAEQYNAVISNTLSSSRKSSNTSHTATLGILFTIGIAVLLLLFASPLLKGTSSADDRNLKLITVYPRSVSERIHTTEGQTELLVTDDNRDVVDVIRTTIGMINNLKRNRRKKGGIMGIVLGMVNFISSLGKPAENSQTGEVLVEAYDVLKMRQYLLKYGNQCLGDSGAENNILQRYDELVSSLKSTDEYDKKIGDASWNKVVQLFAWCQFANGDARGYVSHGLKGTGLQQHLENARLNGVGISAKQSTGSGEVNEVQYTPLFVMPAWNDDGSFRTSNSIAKEILQSHLESTPTPKEEFRPLLFEIRDVDLQLAKERHGEWIFLTATTKKRVNASDSR</sequence>
<dbReference type="AlphaFoldDB" id="B8BT19"/>
<keyword evidence="1" id="KW-0812">Transmembrane</keyword>
<reference evidence="2 3" key="2">
    <citation type="journal article" date="2008" name="Nature">
        <title>The Phaeodactylum genome reveals the evolutionary history of diatom genomes.</title>
        <authorList>
            <person name="Bowler C."/>
            <person name="Allen A.E."/>
            <person name="Badger J.H."/>
            <person name="Grimwood J."/>
            <person name="Jabbari K."/>
            <person name="Kuo A."/>
            <person name="Maheswari U."/>
            <person name="Martens C."/>
            <person name="Maumus F."/>
            <person name="Otillar R.P."/>
            <person name="Rayko E."/>
            <person name="Salamov A."/>
            <person name="Vandepoele K."/>
            <person name="Beszteri B."/>
            <person name="Gruber A."/>
            <person name="Heijde M."/>
            <person name="Katinka M."/>
            <person name="Mock T."/>
            <person name="Valentin K."/>
            <person name="Verret F."/>
            <person name="Berges J.A."/>
            <person name="Brownlee C."/>
            <person name="Cadoret J.P."/>
            <person name="Chiovitti A."/>
            <person name="Choi C.J."/>
            <person name="Coesel S."/>
            <person name="De Martino A."/>
            <person name="Detter J.C."/>
            <person name="Durkin C."/>
            <person name="Falciatore A."/>
            <person name="Fournet J."/>
            <person name="Haruta M."/>
            <person name="Huysman M.J."/>
            <person name="Jenkins B.D."/>
            <person name="Jiroutova K."/>
            <person name="Jorgensen R.E."/>
            <person name="Joubert Y."/>
            <person name="Kaplan A."/>
            <person name="Kroger N."/>
            <person name="Kroth P.G."/>
            <person name="La Roche J."/>
            <person name="Lindquist E."/>
            <person name="Lommer M."/>
            <person name="Martin-Jezequel V."/>
            <person name="Lopez P.J."/>
            <person name="Lucas S."/>
            <person name="Mangogna M."/>
            <person name="McGinnis K."/>
            <person name="Medlin L.K."/>
            <person name="Montsant A."/>
            <person name="Oudot-Le Secq M.P."/>
            <person name="Napoli C."/>
            <person name="Obornik M."/>
            <person name="Parker M.S."/>
            <person name="Petit J.L."/>
            <person name="Porcel B.M."/>
            <person name="Poulsen N."/>
            <person name="Robison M."/>
            <person name="Rychlewski L."/>
            <person name="Rynearson T.A."/>
            <person name="Schmutz J."/>
            <person name="Shapiro H."/>
            <person name="Siaut M."/>
            <person name="Stanley M."/>
            <person name="Sussman M.R."/>
            <person name="Taylor A.R."/>
            <person name="Vardi A."/>
            <person name="von Dassow P."/>
            <person name="Vyverman W."/>
            <person name="Willis A."/>
            <person name="Wyrwicz L.S."/>
            <person name="Rokhsar D.S."/>
            <person name="Weissenbach J."/>
            <person name="Armbrust E.V."/>
            <person name="Green B.R."/>
            <person name="Van de Peer Y."/>
            <person name="Grigoriev I.V."/>
        </authorList>
    </citation>
    <scope>NUCLEOTIDE SEQUENCE [LARGE SCALE GENOMIC DNA]</scope>
    <source>
        <strain evidence="2 3">CCMP1335</strain>
    </source>
</reference>
<dbReference type="PaxDb" id="35128-Thaps1000"/>
<reference evidence="2 3" key="1">
    <citation type="journal article" date="2004" name="Science">
        <title>The genome of the diatom Thalassiosira pseudonana: ecology, evolution, and metabolism.</title>
        <authorList>
            <person name="Armbrust E.V."/>
            <person name="Berges J.A."/>
            <person name="Bowler C."/>
            <person name="Green B.R."/>
            <person name="Martinez D."/>
            <person name="Putnam N.H."/>
            <person name="Zhou S."/>
            <person name="Allen A.E."/>
            <person name="Apt K.E."/>
            <person name="Bechner M."/>
            <person name="Brzezinski M.A."/>
            <person name="Chaal B.K."/>
            <person name="Chiovitti A."/>
            <person name="Davis A.K."/>
            <person name="Demarest M.S."/>
            <person name="Detter J.C."/>
            <person name="Glavina T."/>
            <person name="Goodstein D."/>
            <person name="Hadi M.Z."/>
            <person name="Hellsten U."/>
            <person name="Hildebrand M."/>
            <person name="Jenkins B.D."/>
            <person name="Jurka J."/>
            <person name="Kapitonov V.V."/>
            <person name="Kroger N."/>
            <person name="Lau W.W."/>
            <person name="Lane T.W."/>
            <person name="Larimer F.W."/>
            <person name="Lippmeier J.C."/>
            <person name="Lucas S."/>
            <person name="Medina M."/>
            <person name="Montsant A."/>
            <person name="Obornik M."/>
            <person name="Parker M.S."/>
            <person name="Palenik B."/>
            <person name="Pazour G.J."/>
            <person name="Richardson P.M."/>
            <person name="Rynearson T.A."/>
            <person name="Saito M.A."/>
            <person name="Schwartz D.C."/>
            <person name="Thamatrakoln K."/>
            <person name="Valentin K."/>
            <person name="Vardi A."/>
            <person name="Wilkerson F.P."/>
            <person name="Rokhsar D.S."/>
        </authorList>
    </citation>
    <scope>NUCLEOTIDE SEQUENCE [LARGE SCALE GENOMIC DNA]</scope>
    <source>
        <strain evidence="2 3">CCMP1335</strain>
    </source>
</reference>
<keyword evidence="1" id="KW-1133">Transmembrane helix</keyword>
<dbReference type="EMBL" id="CM000638">
    <property type="protein sequence ID" value="EED95640.1"/>
    <property type="molecule type" value="Genomic_DNA"/>
</dbReference>
<name>B8BT19_THAPS</name>
<keyword evidence="1" id="KW-0472">Membrane</keyword>
<dbReference type="HOGENOM" id="CLU_712707_0_0_1"/>
<evidence type="ECO:0000313" key="3">
    <source>
        <dbReference type="Proteomes" id="UP000001449"/>
    </source>
</evidence>
<evidence type="ECO:0000256" key="1">
    <source>
        <dbReference type="SAM" id="Phobius"/>
    </source>
</evidence>
<dbReference type="InParanoid" id="B8BT19"/>
<accession>B8BT19</accession>
<gene>
    <name evidence="2" type="ORF">THAPSDRAFT_1000</name>
</gene>
<keyword evidence="3" id="KW-1185">Reference proteome</keyword>
<proteinExistence type="predicted"/>
<dbReference type="Proteomes" id="UP000001449">
    <property type="component" value="Chromosome 1"/>
</dbReference>
<dbReference type="KEGG" id="tps:THAPSDRAFT_1000"/>
<dbReference type="RefSeq" id="XP_002285999.1">
    <property type="nucleotide sequence ID" value="XM_002285963.1"/>
</dbReference>
<evidence type="ECO:0000313" key="2">
    <source>
        <dbReference type="EMBL" id="EED95640.1"/>
    </source>
</evidence>
<dbReference type="GeneID" id="7445050"/>
<organism evidence="2 3">
    <name type="scientific">Thalassiosira pseudonana</name>
    <name type="common">Marine diatom</name>
    <name type="synonym">Cyclotella nana</name>
    <dbReference type="NCBI Taxonomy" id="35128"/>
    <lineage>
        <taxon>Eukaryota</taxon>
        <taxon>Sar</taxon>
        <taxon>Stramenopiles</taxon>
        <taxon>Ochrophyta</taxon>
        <taxon>Bacillariophyta</taxon>
        <taxon>Coscinodiscophyceae</taxon>
        <taxon>Thalassiosirophycidae</taxon>
        <taxon>Thalassiosirales</taxon>
        <taxon>Thalassiosiraceae</taxon>
        <taxon>Thalassiosira</taxon>
    </lineage>
</organism>
<feature type="transmembrane region" description="Helical" evidence="1">
    <location>
        <begin position="77"/>
        <end position="99"/>
    </location>
</feature>